<feature type="region of interest" description="Disordered" evidence="1">
    <location>
        <begin position="1"/>
        <end position="28"/>
    </location>
</feature>
<comment type="caution">
    <text evidence="2">The sequence shown here is derived from an EMBL/GenBank/DDBJ whole genome shotgun (WGS) entry which is preliminary data.</text>
</comment>
<protein>
    <submittedName>
        <fullName evidence="2">Uncharacterized protein</fullName>
    </submittedName>
</protein>
<sequence>MATLNHNSTSNKKRDAYAAQNRNQKGTDKYYKRNVTYKQASLIEKMSDLESLSEFEERFLTSVEGRRNLTAKQKKVLNQIYVKHEYQLN</sequence>
<accession>A0A831QTG7</accession>
<dbReference type="AlphaFoldDB" id="A0A831QTG7"/>
<evidence type="ECO:0000313" key="2">
    <source>
        <dbReference type="EMBL" id="HEA22763.1"/>
    </source>
</evidence>
<feature type="compositionally biased region" description="Polar residues" evidence="1">
    <location>
        <begin position="1"/>
        <end position="10"/>
    </location>
</feature>
<dbReference type="Proteomes" id="UP000886191">
    <property type="component" value="Unassembled WGS sequence"/>
</dbReference>
<gene>
    <name evidence="2" type="ORF">ENH87_17860</name>
</gene>
<organism evidence="2">
    <name type="scientific">Pricia antarctica</name>
    <dbReference type="NCBI Taxonomy" id="641691"/>
    <lineage>
        <taxon>Bacteria</taxon>
        <taxon>Pseudomonadati</taxon>
        <taxon>Bacteroidota</taxon>
        <taxon>Flavobacteriia</taxon>
        <taxon>Flavobacteriales</taxon>
        <taxon>Flavobacteriaceae</taxon>
        <taxon>Pricia</taxon>
    </lineage>
</organism>
<proteinExistence type="predicted"/>
<reference evidence="2" key="1">
    <citation type="journal article" date="2020" name="mSystems">
        <title>Genome- and Community-Level Interaction Insights into Carbon Utilization and Element Cycling Functions of Hydrothermarchaeota in Hydrothermal Sediment.</title>
        <authorList>
            <person name="Zhou Z."/>
            <person name="Liu Y."/>
            <person name="Xu W."/>
            <person name="Pan J."/>
            <person name="Luo Z.H."/>
            <person name="Li M."/>
        </authorList>
    </citation>
    <scope>NUCLEOTIDE SEQUENCE [LARGE SCALE GENOMIC DNA]</scope>
    <source>
        <strain evidence="2">HyVt-345</strain>
    </source>
</reference>
<dbReference type="EMBL" id="DRGL01000064">
    <property type="protein sequence ID" value="HEA22763.1"/>
    <property type="molecule type" value="Genomic_DNA"/>
</dbReference>
<evidence type="ECO:0000256" key="1">
    <source>
        <dbReference type="SAM" id="MobiDB-lite"/>
    </source>
</evidence>
<name>A0A831QTG7_9FLAO</name>